<comment type="caution">
    <text evidence="1">The sequence shown here is derived from an EMBL/GenBank/DDBJ whole genome shotgun (WGS) entry which is preliminary data.</text>
</comment>
<accession>A0AAD3XWY4</accession>
<organism evidence="1 2">
    <name type="scientific">Nepenthes gracilis</name>
    <name type="common">Slender pitcher plant</name>
    <dbReference type="NCBI Taxonomy" id="150966"/>
    <lineage>
        <taxon>Eukaryota</taxon>
        <taxon>Viridiplantae</taxon>
        <taxon>Streptophyta</taxon>
        <taxon>Embryophyta</taxon>
        <taxon>Tracheophyta</taxon>
        <taxon>Spermatophyta</taxon>
        <taxon>Magnoliopsida</taxon>
        <taxon>eudicotyledons</taxon>
        <taxon>Gunneridae</taxon>
        <taxon>Pentapetalae</taxon>
        <taxon>Caryophyllales</taxon>
        <taxon>Nepenthaceae</taxon>
        <taxon>Nepenthes</taxon>
    </lineage>
</organism>
<reference evidence="1" key="1">
    <citation type="submission" date="2023-05" db="EMBL/GenBank/DDBJ databases">
        <title>Nepenthes gracilis genome sequencing.</title>
        <authorList>
            <person name="Fukushima K."/>
        </authorList>
    </citation>
    <scope>NUCLEOTIDE SEQUENCE</scope>
    <source>
        <strain evidence="1">SING2019-196</strain>
    </source>
</reference>
<dbReference type="Proteomes" id="UP001279734">
    <property type="component" value="Unassembled WGS sequence"/>
</dbReference>
<dbReference type="AlphaFoldDB" id="A0AAD3XWY4"/>
<gene>
    <name evidence="1" type="ORF">Nepgr_021012</name>
</gene>
<sequence>MLFARICIEVGVDAVFPTKIRLCSGRNSHAKEDTPIEVEVVYQWKPLRCTRFKKFGHGTDQCKPKIYRPADRILEAVPASVDQTIPNRMLATSR</sequence>
<proteinExistence type="predicted"/>
<keyword evidence="2" id="KW-1185">Reference proteome</keyword>
<evidence type="ECO:0000313" key="1">
    <source>
        <dbReference type="EMBL" id="GMH19171.1"/>
    </source>
</evidence>
<dbReference type="EMBL" id="BSYO01000020">
    <property type="protein sequence ID" value="GMH19171.1"/>
    <property type="molecule type" value="Genomic_DNA"/>
</dbReference>
<name>A0AAD3XWY4_NEPGR</name>
<evidence type="ECO:0000313" key="2">
    <source>
        <dbReference type="Proteomes" id="UP001279734"/>
    </source>
</evidence>
<protein>
    <submittedName>
        <fullName evidence="1">Uncharacterized protein</fullName>
    </submittedName>
</protein>